<dbReference type="GeneID" id="107074434"/>
<accession>A0ABM1JFW1</accession>
<dbReference type="PANTHER" id="PTHR12840:SF1">
    <property type="entry name" value="NADH DEHYDROGENASE [UBIQUINONE] 1 BETA SUBCOMPLEX SUBUNIT 8, MITOCHONDRIAL"/>
    <property type="match status" value="1"/>
</dbReference>
<dbReference type="RefSeq" id="XP_015191349.1">
    <property type="nucleotide sequence ID" value="XM_015335863.1"/>
</dbReference>
<keyword evidence="1" id="KW-1133">Transmembrane helix</keyword>
<dbReference type="InterPro" id="IPR008699">
    <property type="entry name" value="NDUFB8"/>
</dbReference>
<keyword evidence="1" id="KW-0472">Membrane</keyword>
<keyword evidence="1" id="KW-0812">Transmembrane</keyword>
<proteinExistence type="predicted"/>
<reference evidence="3" key="1">
    <citation type="submission" date="2025-08" db="UniProtKB">
        <authorList>
            <consortium name="RefSeq"/>
        </authorList>
    </citation>
    <scope>IDENTIFICATION</scope>
    <source>
        <tissue evidence="3">Whole body</tissue>
    </source>
</reference>
<gene>
    <name evidence="3" type="primary">LOC107074434</name>
</gene>
<evidence type="ECO:0000313" key="2">
    <source>
        <dbReference type="Proteomes" id="UP000694924"/>
    </source>
</evidence>
<organism evidence="2 3">
    <name type="scientific">Polistes dominula</name>
    <name type="common">European paper wasp</name>
    <name type="synonym">Vespa dominula</name>
    <dbReference type="NCBI Taxonomy" id="743375"/>
    <lineage>
        <taxon>Eukaryota</taxon>
        <taxon>Metazoa</taxon>
        <taxon>Ecdysozoa</taxon>
        <taxon>Arthropoda</taxon>
        <taxon>Hexapoda</taxon>
        <taxon>Insecta</taxon>
        <taxon>Pterygota</taxon>
        <taxon>Neoptera</taxon>
        <taxon>Endopterygota</taxon>
        <taxon>Hymenoptera</taxon>
        <taxon>Apocrita</taxon>
        <taxon>Aculeata</taxon>
        <taxon>Vespoidea</taxon>
        <taxon>Vespidae</taxon>
        <taxon>Polistinae</taxon>
        <taxon>Polistini</taxon>
        <taxon>Polistes</taxon>
    </lineage>
</organism>
<evidence type="ECO:0000256" key="1">
    <source>
        <dbReference type="SAM" id="Phobius"/>
    </source>
</evidence>
<protein>
    <submittedName>
        <fullName evidence="3">NADH dehydrogenase [ubiquinone] 1 beta subcomplex subunit 8, mitochondrial</fullName>
    </submittedName>
</protein>
<sequence length="182" mass="21333">MVLLKNCMTLRGLLLPRNKIKLFIKANYSEETRPHFSLWRAEKEVPTSKEEIEKAAKKYNLHPREYEAYEPNGFGYGDYPKLPFVGPEAKDPYYPYDFPEFRRNLHEAVHIEADIIGEDRYSAGVRKHVTFVQAIFMFFGTTGALGVLFYFLQSYPWFQPVMEKQYPQSGVKHYTFEPAKTS</sequence>
<name>A0ABM1JFW1_POLDO</name>
<dbReference type="PANTHER" id="PTHR12840">
    <property type="entry name" value="NADH-UBIQUINONE OXIDOREDUCTASE ASHI SUBUNIT"/>
    <property type="match status" value="1"/>
</dbReference>
<evidence type="ECO:0000313" key="3">
    <source>
        <dbReference type="RefSeq" id="XP_015191349.1"/>
    </source>
</evidence>
<feature type="transmembrane region" description="Helical" evidence="1">
    <location>
        <begin position="129"/>
        <end position="152"/>
    </location>
</feature>
<dbReference type="Proteomes" id="UP000694924">
    <property type="component" value="Unplaced"/>
</dbReference>
<dbReference type="Pfam" id="PF05821">
    <property type="entry name" value="NDUF_B8"/>
    <property type="match status" value="1"/>
</dbReference>
<keyword evidence="2" id="KW-1185">Reference proteome</keyword>